<dbReference type="EMBL" id="CP014945">
    <property type="protein sequence ID" value="AMT95786.1"/>
    <property type="molecule type" value="Genomic_DNA"/>
</dbReference>
<feature type="signal peptide" evidence="1">
    <location>
        <begin position="1"/>
        <end position="37"/>
    </location>
</feature>
<feature type="chain" id="PRO_5045553608" evidence="1">
    <location>
        <begin position="38"/>
        <end position="127"/>
    </location>
</feature>
<dbReference type="PANTHER" id="PTHR21180:SF32">
    <property type="entry name" value="ENDONUCLEASE_EXONUCLEASE_PHOSPHATASE FAMILY DOMAIN-CONTAINING PROTEIN 1"/>
    <property type="match status" value="1"/>
</dbReference>
<evidence type="ECO:0000256" key="1">
    <source>
        <dbReference type="SAM" id="SignalP"/>
    </source>
</evidence>
<feature type="domain" description="Helix-hairpin-helix DNA-binding motif class 1" evidence="2">
    <location>
        <begin position="75"/>
        <end position="94"/>
    </location>
</feature>
<evidence type="ECO:0000259" key="2">
    <source>
        <dbReference type="SMART" id="SM00278"/>
    </source>
</evidence>
<name>A0ABM5ZUT8_9GAMM</name>
<dbReference type="Gene3D" id="1.10.150.280">
    <property type="entry name" value="AF1531-like domain"/>
    <property type="match status" value="1"/>
</dbReference>
<protein>
    <submittedName>
        <fullName evidence="3">Late competence protein ComEA</fullName>
    </submittedName>
</protein>
<proteinExistence type="predicted"/>
<dbReference type="Proteomes" id="UP000076104">
    <property type="component" value="Chromosome"/>
</dbReference>
<dbReference type="PANTHER" id="PTHR21180">
    <property type="entry name" value="ENDONUCLEASE/EXONUCLEASE/PHOSPHATASE FAMILY DOMAIN-CONTAINING PROTEIN 1"/>
    <property type="match status" value="1"/>
</dbReference>
<dbReference type="InterPro" id="IPR051675">
    <property type="entry name" value="Endo/Exo/Phosphatase_dom_1"/>
</dbReference>
<dbReference type="NCBIfam" id="TIGR00426">
    <property type="entry name" value="competence protein ComEA helix-hairpin-helix repeat region"/>
    <property type="match status" value="1"/>
</dbReference>
<reference evidence="3 4" key="1">
    <citation type="submission" date="2016-03" db="EMBL/GenBank/DDBJ databases">
        <title>Genome sequencing of Psychrobacter alimentarius PAMC 27889.</title>
        <authorList>
            <person name="Lee J."/>
            <person name="Kim O.-S."/>
        </authorList>
    </citation>
    <scope>NUCLEOTIDE SEQUENCE [LARGE SCALE GENOMIC DNA]</scope>
    <source>
        <strain evidence="3 4">PAMC 27889</strain>
    </source>
</reference>
<evidence type="ECO:0000313" key="4">
    <source>
        <dbReference type="Proteomes" id="UP000076104"/>
    </source>
</evidence>
<gene>
    <name evidence="3" type="ORF">A3K91_0150</name>
</gene>
<feature type="domain" description="Helix-hairpin-helix DNA-binding motif class 1" evidence="2">
    <location>
        <begin position="105"/>
        <end position="124"/>
    </location>
</feature>
<evidence type="ECO:0000313" key="3">
    <source>
        <dbReference type="EMBL" id="AMT95786.1"/>
    </source>
</evidence>
<dbReference type="Pfam" id="PF12836">
    <property type="entry name" value="HHH_3"/>
    <property type="match status" value="1"/>
</dbReference>
<keyword evidence="1" id="KW-0732">Signal</keyword>
<dbReference type="SMART" id="SM00278">
    <property type="entry name" value="HhH1"/>
    <property type="match status" value="2"/>
</dbReference>
<dbReference type="InterPro" id="IPR010994">
    <property type="entry name" value="RuvA_2-like"/>
</dbReference>
<dbReference type="InterPro" id="IPR004509">
    <property type="entry name" value="Competence_ComEA_HhH"/>
</dbReference>
<accession>A0ABM5ZUT8</accession>
<dbReference type="InterPro" id="IPR003583">
    <property type="entry name" value="Hlx-hairpin-Hlx_DNA-bd_motif"/>
</dbReference>
<dbReference type="SUPFAM" id="SSF47781">
    <property type="entry name" value="RuvA domain 2-like"/>
    <property type="match status" value="1"/>
</dbReference>
<organism evidence="3 4">
    <name type="scientific">Psychrobacter alimentarius</name>
    <dbReference type="NCBI Taxonomy" id="261164"/>
    <lineage>
        <taxon>Bacteria</taxon>
        <taxon>Pseudomonadati</taxon>
        <taxon>Pseudomonadota</taxon>
        <taxon>Gammaproteobacteria</taxon>
        <taxon>Moraxellales</taxon>
        <taxon>Moraxellaceae</taxon>
        <taxon>Psychrobacter</taxon>
    </lineage>
</organism>
<keyword evidence="4" id="KW-1185">Reference proteome</keyword>
<sequence>MRPNAMNVYSKNVFISWIVHAGGCLLLALLALNNASAAPCFDNPQRAYEYLLAQEKSAIQARDQKIIDINRASEGELTSLHGIGSSKAQAIILYRDMFGDFKTVDELAKVKGIGAKTIEKNRARLRV</sequence>